<evidence type="ECO:0000256" key="7">
    <source>
        <dbReference type="ARBA" id="ARBA00023136"/>
    </source>
</evidence>
<feature type="transmembrane region" description="Helical" evidence="11">
    <location>
        <begin position="2242"/>
        <end position="2264"/>
    </location>
</feature>
<evidence type="ECO:0000256" key="2">
    <source>
        <dbReference type="ARBA" id="ARBA00004442"/>
    </source>
</evidence>
<keyword evidence="4" id="KW-0964">Secreted</keyword>
<dbReference type="Gene3D" id="3.30.300.320">
    <property type="match status" value="2"/>
</dbReference>
<gene>
    <name evidence="13" type="ORF">BSTOLATCC_MIC36078</name>
</gene>
<organism evidence="13 14">
    <name type="scientific">Blepharisma stoltei</name>
    <dbReference type="NCBI Taxonomy" id="1481888"/>
    <lineage>
        <taxon>Eukaryota</taxon>
        <taxon>Sar</taxon>
        <taxon>Alveolata</taxon>
        <taxon>Ciliophora</taxon>
        <taxon>Postciliodesmatophora</taxon>
        <taxon>Heterotrichea</taxon>
        <taxon>Heterotrichida</taxon>
        <taxon>Blepharismidae</taxon>
        <taxon>Blepharisma</taxon>
    </lineage>
</organism>
<evidence type="ECO:0000259" key="12">
    <source>
        <dbReference type="SMART" id="SM00004"/>
    </source>
</evidence>
<reference evidence="13" key="1">
    <citation type="submission" date="2021-09" db="EMBL/GenBank/DDBJ databases">
        <authorList>
            <consortium name="AG Swart"/>
            <person name="Singh M."/>
            <person name="Singh A."/>
            <person name="Seah K."/>
            <person name="Emmerich C."/>
        </authorList>
    </citation>
    <scope>NUCLEOTIDE SEQUENCE</scope>
    <source>
        <strain evidence="13">ATCC30299</strain>
    </source>
</reference>
<dbReference type="InterPro" id="IPR011050">
    <property type="entry name" value="Pectin_lyase_fold/virulence"/>
</dbReference>
<dbReference type="Pfam" id="PF00066">
    <property type="entry name" value="Notch"/>
    <property type="match status" value="3"/>
</dbReference>
<proteinExistence type="predicted"/>
<keyword evidence="9" id="KW-0325">Glycoprotein</keyword>
<comment type="caution">
    <text evidence="13">The sequence shown here is derived from an EMBL/GenBank/DDBJ whole genome shotgun (WGS) entry which is preliminary data.</text>
</comment>
<dbReference type="SUPFAM" id="SSF51126">
    <property type="entry name" value="Pectin lyase-like"/>
    <property type="match status" value="2"/>
</dbReference>
<feature type="transmembrane region" description="Helical" evidence="11">
    <location>
        <begin position="2049"/>
        <end position="2068"/>
    </location>
</feature>
<evidence type="ECO:0000256" key="1">
    <source>
        <dbReference type="ARBA" id="ARBA00004196"/>
    </source>
</evidence>
<feature type="domain" description="LNR" evidence="12">
    <location>
        <begin position="194"/>
        <end position="232"/>
    </location>
</feature>
<evidence type="ECO:0000256" key="4">
    <source>
        <dbReference type="ARBA" id="ARBA00022525"/>
    </source>
</evidence>
<keyword evidence="14" id="KW-1185">Reference proteome</keyword>
<dbReference type="PANTHER" id="PTHR11319">
    <property type="entry name" value="G PROTEIN-COUPLED RECEPTOR-RELATED"/>
    <property type="match status" value="1"/>
</dbReference>
<feature type="transmembrane region" description="Helical" evidence="11">
    <location>
        <begin position="2013"/>
        <end position="2037"/>
    </location>
</feature>
<evidence type="ECO:0000256" key="9">
    <source>
        <dbReference type="ARBA" id="ARBA00023180"/>
    </source>
</evidence>
<dbReference type="SMART" id="SM00004">
    <property type="entry name" value="NL"/>
    <property type="match status" value="3"/>
</dbReference>
<name>A0AAU9JFA4_9CILI</name>
<evidence type="ECO:0000256" key="3">
    <source>
        <dbReference type="ARBA" id="ARBA00004613"/>
    </source>
</evidence>
<dbReference type="InterPro" id="IPR003368">
    <property type="entry name" value="POMP_repeat"/>
</dbReference>
<keyword evidence="5" id="KW-0732">Signal</keyword>
<evidence type="ECO:0000256" key="11">
    <source>
        <dbReference type="SAM" id="Phobius"/>
    </source>
</evidence>
<dbReference type="NCBIfam" id="TIGR01376">
    <property type="entry name" value="POMP_repeat"/>
    <property type="match status" value="1"/>
</dbReference>
<sequence length="2329" mass="260428">MNPFCNYDTGGFYNTSTQIQSSDCLSKCYSSTPFCDFSILGDGNCDIPCGKFFCGYDLGDCGYCAESCIPYIGQKSQLGNECDPECDTDSCYYDMGACSECAEGCNLTIWGDGICNEECNSSPCNYDNGDCFNITCAPGCYLWMIGNSICDETCYVEECNYDNLDCDCSPGCIPELLENDICDEVCNTYNCDFDSEKCGFCESGCYLDMLRNEVCDEACNTFRCKYDNFDCGCSPYCMPEDYGKCKPSCLVSDCKYDRVSSDPSKWCYDEDLIKYTIYQQYFAGSTNAIVSFEICSVASSNKCNITMSLDLTSCYPECLFKECNYGLCHIIDKDNCPVLPQLFCDFCSIYSCDLCNIVNGCYPSSLYIGEFYLTYNNHWKLLKHPDFQFYYVTSTQKGLYPAGNGTVISPFETIDYALQSKLSSESLLDPPILRNQILYFYLYNDGNYSLTDCNPLGKASSVVIASYDGSKVLIKINGWSRLSCSMVSYIKFENVIIDGSGQDNGCNSIYCDYCAYRFYNESDGYYYNDRNQRISRNISLDSCKIDKTGSLSLFYAKSAFTLTNVEIRNFRFNYDSIISGNGTIELINVIFDNIWLSGKEANAVVHSYGNFTYKGGSVTRLNNGFEFEDPLDFRGFLYSESYSTFTIKNVDFKYNLVYLKPQSSLSTGSLIYISNLRKFEIDNCTFMYNFCETGIFYSNLNIESYDSSFNETWYLTYVTISHIDIKNTNFISNYGKFGLIRVEFLGLLLNVHLSNLTIESNGAESDSLIYIYNSAVLDYYKTKTTQTIVFNNFRYVNVISVPRWCKFIDISFKNNHAKGMITTVNLVNFDLKNLTIDSNGSPYEDSNVNSLILKYFIENRDDWDLYISNPKYNTKAVDCEFMVSLSKSINLYIEGVNITKNICRNSSPTFIIDKSNSNNLNSLSCSGNIGNGKLPVCFYFTGSYDRNFTNSKFIENINNYISGYGALGVESENTLYISNCSFNNNLAGLSPAVYFSGVSIFIESSIFDSNESRQGNGGALYFVSLLQNSRMSSLIISSSDFIRNSASSNGGAIFLIQSSRSLESLDFKILESNFIGNYANNGAALYIDSSVALSKESVILISNFSENVSKQSGTIMLYFSSGILSFKSCVFIENSSYLAAVLAIDIVEDTKNLPSKICIELSIFRKNTGNSVIYTESQNRKSTIETKNSVFEHNNARVAFLNFDYFTDNGSVFQFNFAPYGSCFYLRNSAILYASSSQFLNNTCEKDGGAISITSKSFFYCESCSFIQNKAKRKGGVLNAEQESQFFILNSKFEKNSCENDGSAIYAFNCNLIASSLILSRFSNNYASNLGLINLVSSKIKISSSIFSNNSAEGYSPGLSLTYSNAEIYDSKFENQRSTSGSFIYLLAESNAYVANASFYNGKSSERGGAIYASSSALLISDSFFNKLSSPYGGAIYASFDSKISINSSNFIDIESPNGGGVINANQVELSIENSIFNKFSVTGIYGKQIKKLEIVNSSFSNGSGNDGGALYCDSCKNIEIIYCNFANNFASLYGGALFFKSAKDISSNVNITSSQFLNNSAENGGAIYSNNANLKIIFSNFKQNKAISGQDLTYKNIDSGIGGGVNMNCFDTKKCKFDINSSNFVENFAEYNGGGVSWDDQTPSLFNNTYKNNAAQYGKDIASYPIKLMQVKADGSLADFNSKRLLSDPVSSLNLTEIAPGQRIKNQLQIALVDDLNRIIATDNISEAVLKSTSLTTQISGITKVTASKGIFNFSELVISAEPGSNIQIIATSSAIDISKIKSSGQSNYSQNLILNVNMRKCKIGEVISGKSCQICPQGFYSLNPNLISCLSCPDEAQCLGNYTMVPRPGYWRDNMYTDKFWKCPNTSSCLGSPNINNISYTGECSKSYKGNKCESCQAGFSYTSSNRCEECPGYKTNVLVTIGITIGLIILLAIIIKTTRKSALKPKSQTSIFIKIFLNYFQMIILVSTFKLNWSSEVLTLFNIQNNADYIYQQIYSCQCLFGENDNRNLVYFKILIMVALIPAVMLVLSLFFWIIIKLVKTSYKTFWDDFISTGIILLFLIHPSVVRKMFASMNCTEINPGEYWLEENLDIRCWNYDHIVYVATISLPSIILWGIILPTVCLINIIRNKSRLSDLGVRLRYGFLFNGYKDNLYFWEFIILYSKVILICCSVFLARISLKIQAIIVAILYSIYLRLQYSNNPYIEPNLNQMELRLRIVCAVTIWSGLYYLMGSLDEKAGYFFFATILIANCYFLIYWSFCVLKSISRSIINKLKNLRKSKKVANCSDENSYKSDDSKAAFNRIEVSLASNSISINESHSLEDKESIQ</sequence>
<feature type="transmembrane region" description="Helical" evidence="11">
    <location>
        <begin position="1920"/>
        <end position="1938"/>
    </location>
</feature>
<keyword evidence="11" id="KW-1133">Transmembrane helix</keyword>
<evidence type="ECO:0000313" key="13">
    <source>
        <dbReference type="EMBL" id="CAG9324283.1"/>
    </source>
</evidence>
<comment type="subcellular location">
    <subcellularLocation>
        <location evidence="1">Cell envelope</location>
    </subcellularLocation>
    <subcellularLocation>
        <location evidence="2">Cell outer membrane</location>
    </subcellularLocation>
    <subcellularLocation>
        <location evidence="3">Secreted</location>
    </subcellularLocation>
</comment>
<dbReference type="EMBL" id="CAJZBQ010000036">
    <property type="protein sequence ID" value="CAG9324283.1"/>
    <property type="molecule type" value="Genomic_DNA"/>
</dbReference>
<evidence type="ECO:0000256" key="8">
    <source>
        <dbReference type="ARBA" id="ARBA00023157"/>
    </source>
</evidence>
<dbReference type="InterPro" id="IPR000800">
    <property type="entry name" value="Notch_dom"/>
</dbReference>
<feature type="transmembrane region" description="Helical" evidence="11">
    <location>
        <begin position="2102"/>
        <end position="2129"/>
    </location>
</feature>
<dbReference type="Proteomes" id="UP001162131">
    <property type="component" value="Unassembled WGS sequence"/>
</dbReference>
<keyword evidence="10" id="KW-0998">Cell outer membrane</keyword>
<evidence type="ECO:0000256" key="10">
    <source>
        <dbReference type="ARBA" id="ARBA00023237"/>
    </source>
</evidence>
<keyword evidence="7 11" id="KW-0472">Membrane</keyword>
<dbReference type="GO" id="GO:0005576">
    <property type="term" value="C:extracellular region"/>
    <property type="evidence" value="ECO:0007669"/>
    <property type="project" value="UniProtKB-SubCell"/>
</dbReference>
<evidence type="ECO:0000256" key="5">
    <source>
        <dbReference type="ARBA" id="ARBA00022729"/>
    </source>
</evidence>
<keyword evidence="11" id="KW-0812">Transmembrane</keyword>
<evidence type="ECO:0000313" key="14">
    <source>
        <dbReference type="Proteomes" id="UP001162131"/>
    </source>
</evidence>
<accession>A0AAU9JFA4</accession>
<dbReference type="Pfam" id="PF02415">
    <property type="entry name" value="Chlam_PMP"/>
    <property type="match status" value="1"/>
</dbReference>
<feature type="domain" description="LNR" evidence="12">
    <location>
        <begin position="94"/>
        <end position="132"/>
    </location>
</feature>
<keyword evidence="8" id="KW-1015">Disulfide bond</keyword>
<feature type="transmembrane region" description="Helical" evidence="11">
    <location>
        <begin position="2219"/>
        <end position="2236"/>
    </location>
</feature>
<keyword evidence="6" id="KW-0677">Repeat</keyword>
<feature type="transmembrane region" description="Helical" evidence="11">
    <location>
        <begin position="2155"/>
        <end position="2177"/>
    </location>
</feature>
<feature type="domain" description="LNR" evidence="12">
    <location>
        <begin position="134"/>
        <end position="167"/>
    </location>
</feature>
<dbReference type="PANTHER" id="PTHR11319:SF35">
    <property type="entry name" value="OUTER MEMBRANE PROTEIN PMPC-RELATED"/>
    <property type="match status" value="1"/>
</dbReference>
<protein>
    <recommendedName>
        <fullName evidence="12">LNR domain-containing protein</fullName>
    </recommendedName>
</protein>
<evidence type="ECO:0000256" key="6">
    <source>
        <dbReference type="ARBA" id="ARBA00022737"/>
    </source>
</evidence>